<feature type="region of interest" description="Disordered" evidence="1">
    <location>
        <begin position="53"/>
        <end position="142"/>
    </location>
</feature>
<dbReference type="EMBL" id="LJSK01000325">
    <property type="protein sequence ID" value="KPI83792.1"/>
    <property type="molecule type" value="Genomic_DNA"/>
</dbReference>
<proteinExistence type="predicted"/>
<gene>
    <name evidence="2" type="ORF">ABL78_7174</name>
</gene>
<evidence type="ECO:0000313" key="2">
    <source>
        <dbReference type="EMBL" id="KPI83792.1"/>
    </source>
</evidence>
<dbReference type="Proteomes" id="UP000038009">
    <property type="component" value="Unassembled WGS sequence"/>
</dbReference>
<feature type="compositionally biased region" description="Polar residues" evidence="1">
    <location>
        <begin position="100"/>
        <end position="114"/>
    </location>
</feature>
<evidence type="ECO:0000313" key="3">
    <source>
        <dbReference type="Proteomes" id="UP000038009"/>
    </source>
</evidence>
<feature type="compositionally biased region" description="Basic and acidic residues" evidence="1">
    <location>
        <begin position="338"/>
        <end position="356"/>
    </location>
</feature>
<feature type="compositionally biased region" description="Basic and acidic residues" evidence="1">
    <location>
        <begin position="1"/>
        <end position="20"/>
    </location>
</feature>
<feature type="region of interest" description="Disordered" evidence="1">
    <location>
        <begin position="1"/>
        <end position="24"/>
    </location>
</feature>
<sequence>MAAVEPTHEDHMTAATKERAVVPPPCEDGVDIPCDDLPAANGTAAVEAARVPCHGDSHEEDFAPPVADGGIDVPREKDDDENPAKTDIILRSPVVALQMQVASRPSANSSTPAATTKHHDHQQRGETATSKSHAVPYEGNGVVHTKRVKKAVKQSACLHSVAVAAEAELKRSAEGVHDTAAAAVEVPAKTKVTVKAKHEDPQRSVNGGAEAASKKKKAKGTAKTPLDGAAAGGPATKVKPSEAPAGEKKTHKKNSTKKATEAVAGGSAMEAVKAKSSPKKKREAEKPKKTPVVVEAETEKKATKKKTKKAPKMAAAEPATAVVEETTTVVMVVEAPAQEHDADEPVPREDHPEAEPAAKAAAEVAEEEGVVVVEEAPAADAPEHLAA</sequence>
<name>A0A0N1HZY4_LEPSE</name>
<protein>
    <submittedName>
        <fullName evidence="2">Uncharacterized protein</fullName>
    </submittedName>
</protein>
<evidence type="ECO:0000256" key="1">
    <source>
        <dbReference type="SAM" id="MobiDB-lite"/>
    </source>
</evidence>
<comment type="caution">
    <text evidence="2">The sequence shown here is derived from an EMBL/GenBank/DDBJ whole genome shotgun (WGS) entry which is preliminary data.</text>
</comment>
<feature type="compositionally biased region" description="Basic residues" evidence="1">
    <location>
        <begin position="302"/>
        <end position="311"/>
    </location>
</feature>
<dbReference type="AlphaFoldDB" id="A0A0N1HZY4"/>
<reference evidence="2 3" key="1">
    <citation type="journal article" date="2015" name="PLoS Pathog.">
        <title>Leptomonas seymouri: Adaptations to the Dixenous Life Cycle Analyzed by Genome Sequencing, Transcriptome Profiling and Co-infection with Leishmania donovani.</title>
        <authorList>
            <person name="Kraeva N."/>
            <person name="Butenko A."/>
            <person name="Hlavacova J."/>
            <person name="Kostygov A."/>
            <person name="Myskova J."/>
            <person name="Grybchuk D."/>
            <person name="Lestinova T."/>
            <person name="Votypka J."/>
            <person name="Volf P."/>
            <person name="Opperdoes F."/>
            <person name="Flegontov P."/>
            <person name="Lukes J."/>
            <person name="Yurchenko V."/>
        </authorList>
    </citation>
    <scope>NUCLEOTIDE SEQUENCE [LARGE SCALE GENOMIC DNA]</scope>
    <source>
        <strain evidence="2 3">ATCC 30220</strain>
    </source>
</reference>
<feature type="region of interest" description="Disordered" evidence="1">
    <location>
        <begin position="190"/>
        <end position="320"/>
    </location>
</feature>
<dbReference type="OMA" id="CHGDSHE"/>
<organism evidence="2 3">
    <name type="scientific">Leptomonas seymouri</name>
    <dbReference type="NCBI Taxonomy" id="5684"/>
    <lineage>
        <taxon>Eukaryota</taxon>
        <taxon>Discoba</taxon>
        <taxon>Euglenozoa</taxon>
        <taxon>Kinetoplastea</taxon>
        <taxon>Metakinetoplastina</taxon>
        <taxon>Trypanosomatida</taxon>
        <taxon>Trypanosomatidae</taxon>
        <taxon>Leishmaniinae</taxon>
        <taxon>Leptomonas</taxon>
    </lineage>
</organism>
<dbReference type="VEuPathDB" id="TriTrypDB:Lsey_0325_0100"/>
<keyword evidence="3" id="KW-1185">Reference proteome</keyword>
<accession>A0A0N1HZY4</accession>
<feature type="region of interest" description="Disordered" evidence="1">
    <location>
        <begin position="338"/>
        <end position="368"/>
    </location>
</feature>